<evidence type="ECO:0000259" key="10">
    <source>
        <dbReference type="Pfam" id="PF08669"/>
    </source>
</evidence>
<dbReference type="Gene3D" id="3.30.70.1400">
    <property type="entry name" value="Aminomethyltransferase beta-barrel domains"/>
    <property type="match status" value="1"/>
</dbReference>
<evidence type="ECO:0000256" key="4">
    <source>
        <dbReference type="ARBA" id="ARBA00022679"/>
    </source>
</evidence>
<feature type="binding site" evidence="8">
    <location>
        <position position="198"/>
    </location>
    <ligand>
        <name>substrate</name>
    </ligand>
</feature>
<sequence>MNELKRTPLFEVYKQYRAKTINFGGWELPVQFTSIKEEHYAVRTNAGLFDVSHMGEIIVKGKDSLQFLQKVLTNDVSKLRDGKAQYTIMCYEDGGCVDDLIVYRLNEEKYLLVVNAANIQKDFQWLMSQKHGDVELQNISESCALLALQGQKAEKVLQTLTDVHLSELKFFEFIESAEIAGKKALIARTGYTGEDGFEIYCQSEDAVYLWEKILQAGDKEKVVPCGLGARDTLRLEAALPLYGQDLSEDITPIEAGVGFAVKLTKKENFIGKDVLQIQKEQGVSRLAVGLEMIEKGIPRSGYKLFSGNQQIGVVTSGTHSPTLNKSIGIALVKKEFSEIGNEIEVEVRTKRLKARVVPTPFYKRPTKNGK</sequence>
<dbReference type="AlphaFoldDB" id="A0A165XRX7"/>
<evidence type="ECO:0000256" key="6">
    <source>
        <dbReference type="ARBA" id="ARBA00047665"/>
    </source>
</evidence>
<evidence type="ECO:0000313" key="12">
    <source>
        <dbReference type="EMBL" id="KZN96344.1"/>
    </source>
</evidence>
<dbReference type="FunFam" id="4.10.1250.10:FF:000001">
    <property type="entry name" value="Aminomethyltransferase"/>
    <property type="match status" value="1"/>
</dbReference>
<comment type="subunit">
    <text evidence="7">The glycine cleavage system is composed of four proteins: P, T, L and H.</text>
</comment>
<dbReference type="NCBIfam" id="NF001567">
    <property type="entry name" value="PRK00389.1"/>
    <property type="match status" value="1"/>
</dbReference>
<dbReference type="GO" id="GO:0004047">
    <property type="term" value="F:aminomethyltransferase activity"/>
    <property type="evidence" value="ECO:0007669"/>
    <property type="project" value="UniProtKB-UniRule"/>
</dbReference>
<dbReference type="InterPro" id="IPR029043">
    <property type="entry name" value="GcvT/YgfZ_C"/>
</dbReference>
<dbReference type="EC" id="2.1.2.10" evidence="2 7"/>
<dbReference type="FunFam" id="3.30.70.1400:FF:000001">
    <property type="entry name" value="Aminomethyltransferase"/>
    <property type="match status" value="1"/>
</dbReference>
<comment type="similarity">
    <text evidence="1 7">Belongs to the GcvT family.</text>
</comment>
<dbReference type="InterPro" id="IPR013977">
    <property type="entry name" value="GcvT_C"/>
</dbReference>
<dbReference type="EMBL" id="CP017703">
    <property type="protein sequence ID" value="ASS91891.1"/>
    <property type="molecule type" value="Genomic_DNA"/>
</dbReference>
<proteinExistence type="inferred from homology"/>
<dbReference type="SUPFAM" id="SSF103025">
    <property type="entry name" value="Folate-binding domain"/>
    <property type="match status" value="1"/>
</dbReference>
<evidence type="ECO:0000256" key="3">
    <source>
        <dbReference type="ARBA" id="ARBA00022576"/>
    </source>
</evidence>
<dbReference type="STRING" id="33936.AZI98_09825"/>
<dbReference type="FunFam" id="2.40.30.110:FF:000003">
    <property type="entry name" value="Aminomethyltransferase"/>
    <property type="match status" value="1"/>
</dbReference>
<dbReference type="NCBIfam" id="TIGR00528">
    <property type="entry name" value="gcvT"/>
    <property type="match status" value="1"/>
</dbReference>
<dbReference type="InterPro" id="IPR027266">
    <property type="entry name" value="TrmE/GcvT-like"/>
</dbReference>
<evidence type="ECO:0000256" key="5">
    <source>
        <dbReference type="ARBA" id="ARBA00031395"/>
    </source>
</evidence>
<comment type="catalytic activity">
    <reaction evidence="6 7">
        <text>N(6)-[(R)-S(8)-aminomethyldihydrolipoyl]-L-lysyl-[protein] + (6S)-5,6,7,8-tetrahydrofolate = N(6)-[(R)-dihydrolipoyl]-L-lysyl-[protein] + (6R)-5,10-methylene-5,6,7,8-tetrahydrofolate + NH4(+)</text>
        <dbReference type="Rhea" id="RHEA:16945"/>
        <dbReference type="Rhea" id="RHEA-COMP:10475"/>
        <dbReference type="Rhea" id="RHEA-COMP:10492"/>
        <dbReference type="ChEBI" id="CHEBI:15636"/>
        <dbReference type="ChEBI" id="CHEBI:28938"/>
        <dbReference type="ChEBI" id="CHEBI:57453"/>
        <dbReference type="ChEBI" id="CHEBI:83100"/>
        <dbReference type="ChEBI" id="CHEBI:83143"/>
        <dbReference type="EC" id="2.1.2.10"/>
    </reaction>
</comment>
<evidence type="ECO:0000313" key="14">
    <source>
        <dbReference type="Proteomes" id="UP000214606"/>
    </source>
</evidence>
<keyword evidence="4 7" id="KW-0808">Transferase</keyword>
<dbReference type="PIRSF" id="PIRSF006487">
    <property type="entry name" value="GcvT"/>
    <property type="match status" value="1"/>
</dbReference>
<feature type="domain" description="Aminomethyltransferase C-terminal" evidence="10">
    <location>
        <begin position="287"/>
        <end position="363"/>
    </location>
</feature>
<dbReference type="InterPro" id="IPR006222">
    <property type="entry name" value="GCVT_N"/>
</dbReference>
<accession>A0A165XRX7</accession>
<reference evidence="12 13" key="1">
    <citation type="submission" date="2016-04" db="EMBL/GenBank/DDBJ databases">
        <title>Draft genome sequence of Aeribacillus pallidus 8m3 from petroleum reservoir.</title>
        <authorList>
            <person name="Poltaraus A.B."/>
            <person name="Nazina T.N."/>
            <person name="Tourova T.P."/>
            <person name="Malakho S.M."/>
            <person name="Korshunova A.V."/>
            <person name="Sokolova D.S."/>
        </authorList>
    </citation>
    <scope>NUCLEOTIDE SEQUENCE [LARGE SCALE GENOMIC DNA]</scope>
    <source>
        <strain evidence="12 13">8m3</strain>
    </source>
</reference>
<comment type="function">
    <text evidence="7">The glycine cleavage system catalyzes the degradation of glycine.</text>
</comment>
<name>A0A165XRX7_9BACI</name>
<dbReference type="EMBL" id="LWBR01000024">
    <property type="protein sequence ID" value="KZN96344.1"/>
    <property type="molecule type" value="Genomic_DNA"/>
</dbReference>
<reference evidence="11 14" key="2">
    <citation type="submission" date="2016-10" db="EMBL/GenBank/DDBJ databases">
        <title>The whole genome sequencing and assembly of Aeribacillus pallidus KCTC3564 strain.</title>
        <authorList>
            <person name="Lee Y.-J."/>
            <person name="Park M.-K."/>
            <person name="Yi H."/>
            <person name="Bahn Y.-S."/>
            <person name="Kim J.F."/>
            <person name="Lee D.-W."/>
        </authorList>
    </citation>
    <scope>NUCLEOTIDE SEQUENCE [LARGE SCALE GENOMIC DNA]</scope>
    <source>
        <strain evidence="11 14">KCTC3564</strain>
    </source>
</reference>
<dbReference type="Proteomes" id="UP000214606">
    <property type="component" value="Chromosome"/>
</dbReference>
<evidence type="ECO:0000256" key="2">
    <source>
        <dbReference type="ARBA" id="ARBA00012616"/>
    </source>
</evidence>
<dbReference type="Pfam" id="PF08669">
    <property type="entry name" value="GCV_T_C"/>
    <property type="match status" value="1"/>
</dbReference>
<gene>
    <name evidence="7" type="primary">gcvT</name>
    <name evidence="11" type="ORF">AP3564_18030</name>
    <name evidence="12" type="ORF">AZI98_09825</name>
</gene>
<evidence type="ECO:0000256" key="7">
    <source>
        <dbReference type="HAMAP-Rule" id="MF_00259"/>
    </source>
</evidence>
<organism evidence="12 13">
    <name type="scientific">Aeribacillus pallidus</name>
    <dbReference type="NCBI Taxonomy" id="33936"/>
    <lineage>
        <taxon>Bacteria</taxon>
        <taxon>Bacillati</taxon>
        <taxon>Bacillota</taxon>
        <taxon>Bacilli</taxon>
        <taxon>Bacillales</taxon>
        <taxon>Bacillaceae</taxon>
        <taxon>Aeribacillus</taxon>
    </lineage>
</organism>
<dbReference type="InterPro" id="IPR028896">
    <property type="entry name" value="GcvT/YgfZ/DmdA"/>
</dbReference>
<evidence type="ECO:0000256" key="1">
    <source>
        <dbReference type="ARBA" id="ARBA00008609"/>
    </source>
</evidence>
<dbReference type="InterPro" id="IPR022903">
    <property type="entry name" value="GcvT_bac"/>
</dbReference>
<evidence type="ECO:0000259" key="9">
    <source>
        <dbReference type="Pfam" id="PF01571"/>
    </source>
</evidence>
<feature type="domain" description="GCVT N-terminal" evidence="9">
    <location>
        <begin position="10"/>
        <end position="265"/>
    </location>
</feature>
<dbReference type="SUPFAM" id="SSF101790">
    <property type="entry name" value="Aminomethyltransferase beta-barrel domain"/>
    <property type="match status" value="1"/>
</dbReference>
<keyword evidence="13" id="KW-1185">Reference proteome</keyword>
<evidence type="ECO:0000313" key="13">
    <source>
        <dbReference type="Proteomes" id="UP000076476"/>
    </source>
</evidence>
<dbReference type="GO" id="GO:0019464">
    <property type="term" value="P:glycine decarboxylation via glycine cleavage system"/>
    <property type="evidence" value="ECO:0007669"/>
    <property type="project" value="UniProtKB-UniRule"/>
</dbReference>
<evidence type="ECO:0000313" key="11">
    <source>
        <dbReference type="EMBL" id="ASS91891.1"/>
    </source>
</evidence>
<dbReference type="HAMAP" id="MF_00259">
    <property type="entry name" value="GcvT"/>
    <property type="match status" value="1"/>
</dbReference>
<protein>
    <recommendedName>
        <fullName evidence="2 7">Aminomethyltransferase</fullName>
        <ecNumber evidence="2 7">2.1.2.10</ecNumber>
    </recommendedName>
    <alternativeName>
        <fullName evidence="5 7">Glycine cleavage system T protein</fullName>
    </alternativeName>
</protein>
<dbReference type="Gene3D" id="2.40.30.110">
    <property type="entry name" value="Aminomethyltransferase beta-barrel domains"/>
    <property type="match status" value="1"/>
</dbReference>
<dbReference type="PANTHER" id="PTHR43757">
    <property type="entry name" value="AMINOMETHYLTRANSFERASE"/>
    <property type="match status" value="1"/>
</dbReference>
<dbReference type="InterPro" id="IPR006223">
    <property type="entry name" value="GcvT"/>
</dbReference>
<dbReference type="Pfam" id="PF01571">
    <property type="entry name" value="GCV_T"/>
    <property type="match status" value="1"/>
</dbReference>
<dbReference type="GO" id="GO:0005829">
    <property type="term" value="C:cytosol"/>
    <property type="evidence" value="ECO:0007669"/>
    <property type="project" value="TreeGrafter"/>
</dbReference>
<dbReference type="KEGG" id="apak:AP3564_18030"/>
<dbReference type="Proteomes" id="UP000076476">
    <property type="component" value="Unassembled WGS sequence"/>
</dbReference>
<dbReference type="Gene3D" id="4.10.1250.10">
    <property type="entry name" value="Aminomethyltransferase fragment"/>
    <property type="match status" value="1"/>
</dbReference>
<accession>A0A164B0N6</accession>
<dbReference type="Gene3D" id="3.30.1360.120">
    <property type="entry name" value="Probable tRNA modification gtpase trme, domain 1"/>
    <property type="match status" value="1"/>
</dbReference>
<dbReference type="GO" id="GO:0008483">
    <property type="term" value="F:transaminase activity"/>
    <property type="evidence" value="ECO:0007669"/>
    <property type="project" value="UniProtKB-KW"/>
</dbReference>
<dbReference type="PANTHER" id="PTHR43757:SF2">
    <property type="entry name" value="AMINOMETHYLTRANSFERASE, MITOCHONDRIAL"/>
    <property type="match status" value="1"/>
</dbReference>
<keyword evidence="3 7" id="KW-0032">Aminotransferase</keyword>
<dbReference type="GO" id="GO:0005960">
    <property type="term" value="C:glycine cleavage complex"/>
    <property type="evidence" value="ECO:0007669"/>
    <property type="project" value="InterPro"/>
</dbReference>
<evidence type="ECO:0000256" key="8">
    <source>
        <dbReference type="PIRSR" id="PIRSR006487-1"/>
    </source>
</evidence>